<evidence type="ECO:0008006" key="3">
    <source>
        <dbReference type="Google" id="ProtNLM"/>
    </source>
</evidence>
<protein>
    <recommendedName>
        <fullName evidence="3">Chromosome segregation ATPase-like protein</fullName>
    </recommendedName>
</protein>
<sequence>MNILKSLSRQLTRSTPDVWVSRIAIYRKLADAPIRDVSLKKGLNIVWAEEPEGEDDKRDIAGHSAGKTTFCRLLRYVLGEKSFANKSNTGLIKKAFPNGYVGAELFVKGVKWAVLRPLGENRNSYVLKESTIEVLIEKKGDAAYQDTYPAKIGLDALLDPLESATVVRTNEPIKWGHLLAWCTRDQEARFQNIHDWRSPRSDSDWPAFRFPKSDPLFVMRVVLGLFLPDELVGEEALSKLQQSLERAEAALEVAKKEPAYWREHYDTKARQQLKQILPKDGGAIESAPLSSDEMLPDLKRYTDKAKYELGEQIGKLEKSELALQIEINSLNETIAANKTELQQLAGLFTLESTAECEASAGLKRNEDFRQKTQENKDKTCPFGDVLIGQCSYVLERQELVKRNAVQDAHTLEQMEAKRASARAKVASQQKALKHGIQSNELKRTNLTKQQSKLVVDIAQKKVIQTELDADLENLTLWKLRHEAPDKYAKLQEHFGIIEGLRKQVEAKETDLNRLLAEHDTNRDLLNTIFSAAAKRVLPSTNYDGRVMLEDRELHFQITHGGTMTGEAMETLAVLLADISCLIYNSFSSRSYLPGFLLHDSPREADLGLRLYRGFFRFAAQLESDFQELGGCPFQYIITTTTPPPKVLINDTYVALQLDASKEAELLFRRDLSKSPEKEQLDLIQ</sequence>
<evidence type="ECO:0000313" key="2">
    <source>
        <dbReference type="Proteomes" id="UP000003688"/>
    </source>
</evidence>
<organism evidence="1 2">
    <name type="scientific">Pedosphaera parvula (strain Ellin514)</name>
    <dbReference type="NCBI Taxonomy" id="320771"/>
    <lineage>
        <taxon>Bacteria</taxon>
        <taxon>Pseudomonadati</taxon>
        <taxon>Verrucomicrobiota</taxon>
        <taxon>Pedosphaerae</taxon>
        <taxon>Pedosphaerales</taxon>
        <taxon>Pedosphaeraceae</taxon>
        <taxon>Pedosphaera</taxon>
    </lineage>
</organism>
<evidence type="ECO:0000313" key="1">
    <source>
        <dbReference type="EMBL" id="EEF63338.1"/>
    </source>
</evidence>
<dbReference type="RefSeq" id="WP_007412645.1">
    <property type="nucleotide sequence ID" value="NZ_ABOX02000001.1"/>
</dbReference>
<reference evidence="1 2" key="1">
    <citation type="journal article" date="2011" name="J. Bacteriol.">
        <title>Genome sequence of 'Pedosphaera parvula' Ellin514, an aerobic Verrucomicrobial isolate from pasture soil.</title>
        <authorList>
            <person name="Kant R."/>
            <person name="van Passel M.W."/>
            <person name="Sangwan P."/>
            <person name="Palva A."/>
            <person name="Lucas S."/>
            <person name="Copeland A."/>
            <person name="Lapidus A."/>
            <person name="Glavina Del Rio T."/>
            <person name="Dalin E."/>
            <person name="Tice H."/>
            <person name="Bruce D."/>
            <person name="Goodwin L."/>
            <person name="Pitluck S."/>
            <person name="Chertkov O."/>
            <person name="Larimer F.W."/>
            <person name="Land M.L."/>
            <person name="Hauser L."/>
            <person name="Brettin T.S."/>
            <person name="Detter J.C."/>
            <person name="Han S."/>
            <person name="de Vos W.M."/>
            <person name="Janssen P.H."/>
            <person name="Smidt H."/>
        </authorList>
    </citation>
    <scope>NUCLEOTIDE SEQUENCE [LARGE SCALE GENOMIC DNA]</scope>
    <source>
        <strain evidence="1 2">Ellin514</strain>
    </source>
</reference>
<comment type="caution">
    <text evidence="1">The sequence shown here is derived from an EMBL/GenBank/DDBJ whole genome shotgun (WGS) entry which is preliminary data.</text>
</comment>
<dbReference type="EMBL" id="ABOX02000001">
    <property type="protein sequence ID" value="EEF63338.1"/>
    <property type="molecule type" value="Genomic_DNA"/>
</dbReference>
<dbReference type="Proteomes" id="UP000003688">
    <property type="component" value="Unassembled WGS sequence"/>
</dbReference>
<proteinExistence type="predicted"/>
<dbReference type="OrthoDB" id="180544at2"/>
<dbReference type="STRING" id="320771.Cflav_PD5973"/>
<gene>
    <name evidence="1" type="ORF">Cflav_PD5973</name>
</gene>
<accession>B9X9Z7</accession>
<keyword evidence="2" id="KW-1185">Reference proteome</keyword>
<dbReference type="AlphaFoldDB" id="B9X9Z7"/>
<name>B9X9Z7_PEDPL</name>